<protein>
    <submittedName>
        <fullName evidence="2">LPXTG-motif cell wall anchor domain-containing protein</fullName>
    </submittedName>
</protein>
<gene>
    <name evidence="2" type="ORF">SAMN04488085_10231</name>
</gene>
<accession>A0A1I4A1C6</accession>
<evidence type="ECO:0000256" key="1">
    <source>
        <dbReference type="SAM" id="Phobius"/>
    </source>
</evidence>
<dbReference type="Proteomes" id="UP000199152">
    <property type="component" value="Unassembled WGS sequence"/>
</dbReference>
<dbReference type="AlphaFoldDB" id="A0A1I4A1C6"/>
<keyword evidence="1" id="KW-1133">Transmembrane helix</keyword>
<feature type="transmembrane region" description="Helical" evidence="1">
    <location>
        <begin position="12"/>
        <end position="30"/>
    </location>
</feature>
<keyword evidence="1" id="KW-0812">Transmembrane</keyword>
<evidence type="ECO:0000313" key="3">
    <source>
        <dbReference type="Proteomes" id="UP000199152"/>
    </source>
</evidence>
<dbReference type="InParanoid" id="A0A1I4A1C6"/>
<organism evidence="2 3">
    <name type="scientific">Geodermatophilus ruber</name>
    <dbReference type="NCBI Taxonomy" id="504800"/>
    <lineage>
        <taxon>Bacteria</taxon>
        <taxon>Bacillati</taxon>
        <taxon>Actinomycetota</taxon>
        <taxon>Actinomycetes</taxon>
        <taxon>Geodermatophilales</taxon>
        <taxon>Geodermatophilaceae</taxon>
        <taxon>Geodermatophilus</taxon>
    </lineage>
</organism>
<keyword evidence="1" id="KW-0472">Membrane</keyword>
<dbReference type="NCBIfam" id="TIGR01167">
    <property type="entry name" value="LPXTG_anchor"/>
    <property type="match status" value="1"/>
</dbReference>
<dbReference type="EMBL" id="FOSW01000002">
    <property type="protein sequence ID" value="SFK50113.1"/>
    <property type="molecule type" value="Genomic_DNA"/>
</dbReference>
<proteinExistence type="predicted"/>
<reference evidence="2 3" key="1">
    <citation type="submission" date="2016-10" db="EMBL/GenBank/DDBJ databases">
        <authorList>
            <person name="de Groot N.N."/>
        </authorList>
    </citation>
    <scope>NUCLEOTIDE SEQUENCE [LARGE SCALE GENOMIC DNA]</scope>
    <source>
        <strain evidence="2 3">DSM 45317</strain>
    </source>
</reference>
<dbReference type="RefSeq" id="WP_143087059.1">
    <property type="nucleotide sequence ID" value="NZ_FOSW01000002.1"/>
</dbReference>
<name>A0A1I4A1C6_9ACTN</name>
<evidence type="ECO:0000313" key="2">
    <source>
        <dbReference type="EMBL" id="SFK50113.1"/>
    </source>
</evidence>
<sequence length="36" mass="4082">MFPSTGSETWDLILEIGIALALLVSLVLLYRNYRGR</sequence>
<keyword evidence="3" id="KW-1185">Reference proteome</keyword>